<gene>
    <name evidence="1" type="ORF">MEG1DRAFT_03863</name>
</gene>
<dbReference type="PATRIC" id="fig|1393735.3.peg.3959"/>
<comment type="caution">
    <text evidence="1">The sequence shown here is derived from an EMBL/GenBank/DDBJ whole genome shotgun (WGS) entry which is preliminary data.</text>
</comment>
<protein>
    <submittedName>
        <fullName evidence="1">Uncharacterized protein</fullName>
    </submittedName>
</protein>
<evidence type="ECO:0000313" key="2">
    <source>
        <dbReference type="Proteomes" id="UP000028002"/>
    </source>
</evidence>
<dbReference type="Proteomes" id="UP000028002">
    <property type="component" value="Unassembled WGS sequence"/>
</dbReference>
<accession>A0A081RS46</accession>
<proteinExistence type="predicted"/>
<dbReference type="EMBL" id="JGVH01000080">
    <property type="protein sequence ID" value="KER01499.1"/>
    <property type="molecule type" value="Genomic_DNA"/>
</dbReference>
<sequence>MSNYGLKITNPNDGVSFIFNEKTSPCAIIWSRAVEASRGDILKNPTVGQNGFWYDWECPVKIPSGYRFTIIKSGGMAIVKRRYTGRGVFFDGALEMIQYSENNGIVTVSGLGDDTQIFVDRLALNNLIKIIAWPDPKLKTPGLNYGLRVAGNTVFLNEKPPMGYGYAFHKKKMNINGIFNPKDVDPSLTIDNAIFFFYTDNSDAIMRAREDYSYLDYSVWSEYVCINKKTGKEMSANWWVVAFTNPKGNELSGGTGGLRIRNIKGEITFSSYYGVLSLPVQVPGNNFFAGKAVSLPNIKRPMYMPTVVGQSIFQPNYDWWNWVEERWERPTNFYWIGELCLGNNDKYSLSLFNLARVQDGAGMQNYKDGYREVKTSQPILILDAETYFNF</sequence>
<evidence type="ECO:0000313" key="1">
    <source>
        <dbReference type="EMBL" id="KER01499.1"/>
    </source>
</evidence>
<reference evidence="1 2" key="1">
    <citation type="submission" date="2014-03" db="EMBL/GenBank/DDBJ databases">
        <title>Draft Genome of Photorhabdus temperata Meg1.</title>
        <authorList>
            <person name="Hurst S.G.IV."/>
            <person name="Morris K."/>
            <person name="Thomas K."/>
            <person name="Tisa L.S."/>
        </authorList>
    </citation>
    <scope>NUCLEOTIDE SEQUENCE [LARGE SCALE GENOMIC DNA]</scope>
    <source>
        <strain evidence="1 2">Meg1</strain>
    </source>
</reference>
<dbReference type="RefSeq" id="WP_021326797.1">
    <property type="nucleotide sequence ID" value="NZ_CAWLUD010000080.1"/>
</dbReference>
<organism evidence="1 2">
    <name type="scientific">Photorhabdus temperata subsp. temperata Meg1</name>
    <dbReference type="NCBI Taxonomy" id="1393735"/>
    <lineage>
        <taxon>Bacteria</taxon>
        <taxon>Pseudomonadati</taxon>
        <taxon>Pseudomonadota</taxon>
        <taxon>Gammaproteobacteria</taxon>
        <taxon>Enterobacterales</taxon>
        <taxon>Morganellaceae</taxon>
        <taxon>Photorhabdus</taxon>
    </lineage>
</organism>
<name>A0A081RS46_PHOTE</name>
<dbReference type="AlphaFoldDB" id="A0A081RS46"/>